<dbReference type="Pfam" id="PF01784">
    <property type="entry name" value="DUF34_NIF3"/>
    <property type="match status" value="1"/>
</dbReference>
<evidence type="ECO:0000256" key="4">
    <source>
        <dbReference type="ARBA" id="ARBA00022723"/>
    </source>
</evidence>
<dbReference type="GO" id="GO:0005737">
    <property type="term" value="C:cytoplasm"/>
    <property type="evidence" value="ECO:0007669"/>
    <property type="project" value="TreeGrafter"/>
</dbReference>
<accession>A0A841BSX7</accession>
<dbReference type="Proteomes" id="UP000587527">
    <property type="component" value="Unassembled WGS sequence"/>
</dbReference>
<dbReference type="PANTHER" id="PTHR13799:SF14">
    <property type="entry name" value="GTP CYCLOHYDROLASE 1 TYPE 2 HOMOLOG"/>
    <property type="match status" value="1"/>
</dbReference>
<dbReference type="PANTHER" id="PTHR13799">
    <property type="entry name" value="NGG1 INTERACTING FACTOR 3"/>
    <property type="match status" value="1"/>
</dbReference>
<evidence type="ECO:0000256" key="2">
    <source>
        <dbReference type="ARBA" id="ARBA00011643"/>
    </source>
</evidence>
<evidence type="ECO:0000256" key="1">
    <source>
        <dbReference type="ARBA" id="ARBA00006964"/>
    </source>
</evidence>
<dbReference type="AlphaFoldDB" id="A0A841BSX7"/>
<dbReference type="FunFam" id="3.40.1390.30:FF:000001">
    <property type="entry name" value="GTP cyclohydrolase 1 type 2"/>
    <property type="match status" value="1"/>
</dbReference>
<evidence type="ECO:0000313" key="7">
    <source>
        <dbReference type="Proteomes" id="UP000587527"/>
    </source>
</evidence>
<proteinExistence type="inferred from homology"/>
<evidence type="ECO:0000256" key="3">
    <source>
        <dbReference type="ARBA" id="ARBA00022112"/>
    </source>
</evidence>
<dbReference type="GO" id="GO:0046872">
    <property type="term" value="F:metal ion binding"/>
    <property type="evidence" value="ECO:0007669"/>
    <property type="project" value="UniProtKB-KW"/>
</dbReference>
<keyword evidence="7" id="KW-1185">Reference proteome</keyword>
<feature type="binding site" evidence="5">
    <location>
        <position position="105"/>
    </location>
    <ligand>
        <name>a divalent metal cation</name>
        <dbReference type="ChEBI" id="CHEBI:60240"/>
        <label>1</label>
    </ligand>
</feature>
<keyword evidence="4 5" id="KW-0479">Metal-binding</keyword>
<dbReference type="EMBL" id="JACHMN010000002">
    <property type="protein sequence ID" value="MBB5869890.1"/>
    <property type="molecule type" value="Genomic_DNA"/>
</dbReference>
<dbReference type="InterPro" id="IPR002678">
    <property type="entry name" value="DUF34/NIF3"/>
</dbReference>
<protein>
    <recommendedName>
        <fullName evidence="3">GTP cyclohydrolase 1 type 2 homolog</fullName>
    </recommendedName>
</protein>
<reference evidence="6 7" key="1">
    <citation type="submission" date="2020-08" db="EMBL/GenBank/DDBJ databases">
        <title>Sequencing the genomes of 1000 actinobacteria strains.</title>
        <authorList>
            <person name="Klenk H.-P."/>
        </authorList>
    </citation>
    <scope>NUCLEOTIDE SEQUENCE [LARGE SCALE GENOMIC DNA]</scope>
    <source>
        <strain evidence="6 7">DSM 45362</strain>
    </source>
</reference>
<comment type="similarity">
    <text evidence="1">Belongs to the GTP cyclohydrolase I type 2/NIF3 family.</text>
</comment>
<organism evidence="6 7">
    <name type="scientific">Allocatelliglobosispora scoriae</name>
    <dbReference type="NCBI Taxonomy" id="643052"/>
    <lineage>
        <taxon>Bacteria</taxon>
        <taxon>Bacillati</taxon>
        <taxon>Actinomycetota</taxon>
        <taxon>Actinomycetes</taxon>
        <taxon>Micromonosporales</taxon>
        <taxon>Micromonosporaceae</taxon>
        <taxon>Allocatelliglobosispora</taxon>
    </lineage>
</organism>
<sequence length="278" mass="29023">MTWTVGDVVGVMDEWYPPQWAASWDAVGLVVGEPSAPVQRVLCVMDVVPETVAEAVECGAQLMIAHHPLLFGGVTSVAATSYKGRVVQELIRAGIALHVAHTNADIAADGVNEALAECFGLIGTVPVAPRPGRPDIGLGRVGMLPVPMTLAELTRLAARVLPATAWGVRTAGDPDKIISRVAVLGGSGSDELAAAASAGADAVITSDIKHHYASEHIADGGPALVEAAHWATEWPWLPRLGAMLHERLGVETIVSRQCTDAWTLHEPSTTAISEGIPA</sequence>
<dbReference type="NCBIfam" id="TIGR00486">
    <property type="entry name" value="YbgI_SA1388"/>
    <property type="match status" value="1"/>
</dbReference>
<evidence type="ECO:0000256" key="5">
    <source>
        <dbReference type="PIRSR" id="PIRSR602678-1"/>
    </source>
</evidence>
<dbReference type="InterPro" id="IPR036069">
    <property type="entry name" value="DUF34/NIF3_sf"/>
</dbReference>
<feature type="binding site" evidence="5">
    <location>
        <position position="67"/>
    </location>
    <ligand>
        <name>a divalent metal cation</name>
        <dbReference type="ChEBI" id="CHEBI:60240"/>
        <label>1</label>
    </ligand>
</feature>
<feature type="binding site" evidence="5">
    <location>
        <position position="229"/>
    </location>
    <ligand>
        <name>a divalent metal cation</name>
        <dbReference type="ChEBI" id="CHEBI:60240"/>
        <label>1</label>
    </ligand>
</feature>
<gene>
    <name evidence="6" type="ORF">F4553_003269</name>
</gene>
<comment type="subunit">
    <text evidence="2">Homohexamer.</text>
</comment>
<feature type="binding site" evidence="5">
    <location>
        <position position="233"/>
    </location>
    <ligand>
        <name>a divalent metal cation</name>
        <dbReference type="ChEBI" id="CHEBI:60240"/>
        <label>1</label>
    </ligand>
</feature>
<evidence type="ECO:0000313" key="6">
    <source>
        <dbReference type="EMBL" id="MBB5869890.1"/>
    </source>
</evidence>
<dbReference type="SUPFAM" id="SSF102705">
    <property type="entry name" value="NIF3 (NGG1p interacting factor 3)-like"/>
    <property type="match status" value="1"/>
</dbReference>
<feature type="binding site" evidence="5">
    <location>
        <position position="66"/>
    </location>
    <ligand>
        <name>a divalent metal cation</name>
        <dbReference type="ChEBI" id="CHEBI:60240"/>
        <label>1</label>
    </ligand>
</feature>
<comment type="caution">
    <text evidence="6">The sequence shown here is derived from an EMBL/GenBank/DDBJ whole genome shotgun (WGS) entry which is preliminary data.</text>
</comment>
<name>A0A841BSX7_9ACTN</name>
<dbReference type="RefSeq" id="WP_312875230.1">
    <property type="nucleotide sequence ID" value="NZ_JACHMN010000002.1"/>
</dbReference>
<dbReference type="Gene3D" id="3.40.1390.30">
    <property type="entry name" value="NIF3 (NGG1p interacting factor 3)-like"/>
    <property type="match status" value="2"/>
</dbReference>